<feature type="chain" id="PRO_5014891786" description="Long chronological lifespan protein 2" evidence="4">
    <location>
        <begin position="32"/>
        <end position="140"/>
    </location>
</feature>
<dbReference type="AlphaFoldDB" id="A0A2N5UGX9"/>
<evidence type="ECO:0000256" key="4">
    <source>
        <dbReference type="SAM" id="SignalP"/>
    </source>
</evidence>
<evidence type="ECO:0000256" key="2">
    <source>
        <dbReference type="ARBA" id="ARBA00018534"/>
    </source>
</evidence>
<comment type="similarity">
    <text evidence="1">Belongs to the LCL2 family.</text>
</comment>
<gene>
    <name evidence="5" type="ORF">PCASD_06659</name>
</gene>
<proteinExistence type="inferred from homology"/>
<name>A0A2N5UGX9_9BASI</name>
<dbReference type="GO" id="GO:0036503">
    <property type="term" value="P:ERAD pathway"/>
    <property type="evidence" value="ECO:0007669"/>
    <property type="project" value="TreeGrafter"/>
</dbReference>
<evidence type="ECO:0000313" key="5">
    <source>
        <dbReference type="EMBL" id="PLW36980.1"/>
    </source>
</evidence>
<evidence type="ECO:0000256" key="1">
    <source>
        <dbReference type="ARBA" id="ARBA00010545"/>
    </source>
</evidence>
<organism evidence="5 6">
    <name type="scientific">Puccinia coronata f. sp. avenae</name>
    <dbReference type="NCBI Taxonomy" id="200324"/>
    <lineage>
        <taxon>Eukaryota</taxon>
        <taxon>Fungi</taxon>
        <taxon>Dikarya</taxon>
        <taxon>Basidiomycota</taxon>
        <taxon>Pucciniomycotina</taxon>
        <taxon>Pucciniomycetes</taxon>
        <taxon>Pucciniales</taxon>
        <taxon>Pucciniaceae</taxon>
        <taxon>Puccinia</taxon>
    </lineage>
</organism>
<dbReference type="Proteomes" id="UP000235392">
    <property type="component" value="Unassembled WGS sequence"/>
</dbReference>
<accession>A0A2N5UGX9</accession>
<sequence>MAAFRPPPSRLVWLLLVGILVLLLMTNRAQCQFGNIFEQFFQQDDGDHAHHQGHHKAGKGSADEFRVIRDQAQCGQYLCPSPSDCPCPFVEDIKCPVSIRPPPSSSSSSSSSSSPKVSNSFVCTRAPGCSVVQKALMFGS</sequence>
<reference evidence="5 6" key="1">
    <citation type="submission" date="2017-11" db="EMBL/GenBank/DDBJ databases">
        <title>De novo assembly and phasing of dikaryotic genomes from two isolates of Puccinia coronata f. sp. avenae, the causal agent of oat crown rust.</title>
        <authorList>
            <person name="Miller M.E."/>
            <person name="Zhang Y."/>
            <person name="Omidvar V."/>
            <person name="Sperschneider J."/>
            <person name="Schwessinger B."/>
            <person name="Raley C."/>
            <person name="Palmer J.M."/>
            <person name="Garnica D."/>
            <person name="Upadhyaya N."/>
            <person name="Rathjen J."/>
            <person name="Taylor J.M."/>
            <person name="Park R.F."/>
            <person name="Dodds P.N."/>
            <person name="Hirsch C.D."/>
            <person name="Kianian S.F."/>
            <person name="Figueroa M."/>
        </authorList>
    </citation>
    <scope>NUCLEOTIDE SEQUENCE [LARGE SCALE GENOMIC DNA]</scope>
    <source>
        <strain evidence="5">12SD80</strain>
    </source>
</reference>
<dbReference type="EMBL" id="PGCI01000151">
    <property type="protein sequence ID" value="PLW36980.1"/>
    <property type="molecule type" value="Genomic_DNA"/>
</dbReference>
<keyword evidence="3 4" id="KW-0732">Signal</keyword>
<evidence type="ECO:0000313" key="6">
    <source>
        <dbReference type="Proteomes" id="UP000235392"/>
    </source>
</evidence>
<comment type="caution">
    <text evidence="5">The sequence shown here is derived from an EMBL/GenBank/DDBJ whole genome shotgun (WGS) entry which is preliminary data.</text>
</comment>
<feature type="signal peptide" evidence="4">
    <location>
        <begin position="1"/>
        <end position="31"/>
    </location>
</feature>
<dbReference type="PANTHER" id="PTHR38425:SF1">
    <property type="entry name" value="LONG CHRONOLOGICAL LIFESPAN PROTEIN 2"/>
    <property type="match status" value="1"/>
</dbReference>
<dbReference type="PANTHER" id="PTHR38425">
    <property type="entry name" value="LONG CHRONOLOGICAL LIFESPAN PROTEIN 2"/>
    <property type="match status" value="1"/>
</dbReference>
<protein>
    <recommendedName>
        <fullName evidence="2">Long chronological lifespan protein 2</fullName>
    </recommendedName>
</protein>
<dbReference type="InterPro" id="IPR034543">
    <property type="entry name" value="LCL2"/>
</dbReference>
<evidence type="ECO:0000256" key="3">
    <source>
        <dbReference type="ARBA" id="ARBA00022729"/>
    </source>
</evidence>